<comment type="caution">
    <text evidence="2">The sequence shown here is derived from an EMBL/GenBank/DDBJ whole genome shotgun (WGS) entry which is preliminary data.</text>
</comment>
<dbReference type="AlphaFoldDB" id="A0A3M0KNR7"/>
<accession>A0A3M0KNR7</accession>
<dbReference type="Proteomes" id="UP000269221">
    <property type="component" value="Unassembled WGS sequence"/>
</dbReference>
<sequence length="111" mass="12308">MDDSRDGDFPAKLQRSVWERPESCSGMDLFWINVQLKLVSSDGQGFCASALLSLIPEPSSTGTLGYVERLARVLLLRLADVYMDESHCKSPSGSAYPTPQPEEMRAKISRI</sequence>
<feature type="region of interest" description="Disordered" evidence="1">
    <location>
        <begin position="86"/>
        <end position="111"/>
    </location>
</feature>
<gene>
    <name evidence="2" type="ORF">DUI87_06875</name>
</gene>
<organism evidence="2 3">
    <name type="scientific">Hirundo rustica rustica</name>
    <dbReference type="NCBI Taxonomy" id="333673"/>
    <lineage>
        <taxon>Eukaryota</taxon>
        <taxon>Metazoa</taxon>
        <taxon>Chordata</taxon>
        <taxon>Craniata</taxon>
        <taxon>Vertebrata</taxon>
        <taxon>Euteleostomi</taxon>
        <taxon>Archelosauria</taxon>
        <taxon>Archosauria</taxon>
        <taxon>Dinosauria</taxon>
        <taxon>Saurischia</taxon>
        <taxon>Theropoda</taxon>
        <taxon>Coelurosauria</taxon>
        <taxon>Aves</taxon>
        <taxon>Neognathae</taxon>
        <taxon>Neoaves</taxon>
        <taxon>Telluraves</taxon>
        <taxon>Australaves</taxon>
        <taxon>Passeriformes</taxon>
        <taxon>Sylvioidea</taxon>
        <taxon>Hirundinidae</taxon>
        <taxon>Hirundo</taxon>
    </lineage>
</organism>
<protein>
    <submittedName>
        <fullName evidence="2">Uncharacterized protein</fullName>
    </submittedName>
</protein>
<evidence type="ECO:0000313" key="3">
    <source>
        <dbReference type="Proteomes" id="UP000269221"/>
    </source>
</evidence>
<reference evidence="2 3" key="1">
    <citation type="submission" date="2018-07" db="EMBL/GenBank/DDBJ databases">
        <title>A high quality draft genome assembly of the barn swallow (H. rustica rustica).</title>
        <authorList>
            <person name="Formenti G."/>
            <person name="Chiara M."/>
            <person name="Poveda L."/>
            <person name="Francoijs K.-J."/>
            <person name="Bonisoli-Alquati A."/>
            <person name="Canova L."/>
            <person name="Gianfranceschi L."/>
            <person name="Horner D.S."/>
            <person name="Saino N."/>
        </authorList>
    </citation>
    <scope>NUCLEOTIDE SEQUENCE [LARGE SCALE GENOMIC DNA]</scope>
    <source>
        <strain evidence="2">Chelidonia</strain>
        <tissue evidence="2">Blood</tissue>
    </source>
</reference>
<evidence type="ECO:0000313" key="2">
    <source>
        <dbReference type="EMBL" id="RMC14703.1"/>
    </source>
</evidence>
<dbReference type="EMBL" id="QRBI01000104">
    <property type="protein sequence ID" value="RMC14703.1"/>
    <property type="molecule type" value="Genomic_DNA"/>
</dbReference>
<name>A0A3M0KNR7_HIRRU</name>
<evidence type="ECO:0000256" key="1">
    <source>
        <dbReference type="SAM" id="MobiDB-lite"/>
    </source>
</evidence>
<proteinExistence type="predicted"/>
<feature type="compositionally biased region" description="Basic and acidic residues" evidence="1">
    <location>
        <begin position="102"/>
        <end position="111"/>
    </location>
</feature>
<keyword evidence="3" id="KW-1185">Reference proteome</keyword>